<name>A0A1G6VTE0_9PROT</name>
<feature type="domain" description="Na+/H+ antiporter NhaC-like C-terminal" evidence="7">
    <location>
        <begin position="192"/>
        <end position="457"/>
    </location>
</feature>
<feature type="transmembrane region" description="Helical" evidence="6">
    <location>
        <begin position="283"/>
        <end position="302"/>
    </location>
</feature>
<accession>A0A1G6VTE0</accession>
<feature type="transmembrane region" description="Helical" evidence="6">
    <location>
        <begin position="440"/>
        <end position="457"/>
    </location>
</feature>
<dbReference type="RefSeq" id="WP_068305652.1">
    <property type="nucleotide sequence ID" value="NZ_FNAK01000002.1"/>
</dbReference>
<gene>
    <name evidence="8" type="ORF">SAMN04488071_0848</name>
</gene>
<feature type="transmembrane region" description="Helical" evidence="6">
    <location>
        <begin position="260"/>
        <end position="277"/>
    </location>
</feature>
<evidence type="ECO:0000256" key="6">
    <source>
        <dbReference type="SAM" id="Phobius"/>
    </source>
</evidence>
<feature type="transmembrane region" description="Helical" evidence="6">
    <location>
        <begin position="68"/>
        <end position="86"/>
    </location>
</feature>
<evidence type="ECO:0000256" key="1">
    <source>
        <dbReference type="ARBA" id="ARBA00004651"/>
    </source>
</evidence>
<feature type="transmembrane region" description="Helical" evidence="6">
    <location>
        <begin position="34"/>
        <end position="56"/>
    </location>
</feature>
<comment type="subcellular location">
    <subcellularLocation>
        <location evidence="1">Cell membrane</location>
        <topology evidence="1">Multi-pass membrane protein</topology>
    </subcellularLocation>
</comment>
<evidence type="ECO:0000256" key="2">
    <source>
        <dbReference type="ARBA" id="ARBA00022475"/>
    </source>
</evidence>
<dbReference type="PANTHER" id="PTHR43478">
    <property type="entry name" value="NA+/H+ ANTIPORTER-RELATED"/>
    <property type="match status" value="1"/>
</dbReference>
<keyword evidence="2" id="KW-1003">Cell membrane</keyword>
<evidence type="ECO:0000256" key="4">
    <source>
        <dbReference type="ARBA" id="ARBA00022989"/>
    </source>
</evidence>
<evidence type="ECO:0000256" key="5">
    <source>
        <dbReference type="ARBA" id="ARBA00023136"/>
    </source>
</evidence>
<evidence type="ECO:0000313" key="8">
    <source>
        <dbReference type="EMBL" id="SDD56828.1"/>
    </source>
</evidence>
<dbReference type="AlphaFoldDB" id="A0A1G6VTE0"/>
<dbReference type="OrthoDB" id="9762978at2"/>
<keyword evidence="9" id="KW-1185">Reference proteome</keyword>
<feature type="transmembrane region" description="Helical" evidence="6">
    <location>
        <begin position="147"/>
        <end position="171"/>
    </location>
</feature>
<keyword evidence="4 6" id="KW-1133">Transmembrane helix</keyword>
<feature type="transmembrane region" description="Helical" evidence="6">
    <location>
        <begin position="12"/>
        <end position="28"/>
    </location>
</feature>
<dbReference type="Pfam" id="PF03553">
    <property type="entry name" value="Na_H_antiporter"/>
    <property type="match status" value="1"/>
</dbReference>
<protein>
    <submittedName>
        <fullName evidence="8">Transporter, NhaC family (TC 2.A.35)</fullName>
    </submittedName>
</protein>
<keyword evidence="5 6" id="KW-0472">Membrane</keyword>
<sequence>METAAELSHQGILTLIPTLVVLVLAVTIRRPIEALIIGAVVGIVMLDGGDFVIVTAETTMRVLSDEDLIWVILVCGAMGSLIGLLIRTGALAAFVQFVTKRVKSRFSALMATWALGISLFVDDYLNSITAGAAMRKITDQYRVSREMLAYVIDSTAAPVSVIIPLSTWGVFFAKLLEENGLAAEGQGLWTYISGIPYMLYPWIAIFIIPLVAAGKFPLLGPMKKAEYRAREYGQSIPPGAEHVQAANETIVEKEGVKRNLWLFVLPLVGLVGFTIYYDMDFLPAVYATLALMTLAVIGLRILDHHDTFNTIIDGFKIMVEALAIIFAAYMLKDVNEQLGLTSYILELTTPFMTATTLPFIVFGVMGLIAFATGSSWGMFVIALPVIADLALSTGASIPLVIGATLSASTFGSHACLYADATVLTAQSCGTTSIQHALTQLPYAVVGALISLIGFAILA</sequence>
<dbReference type="GO" id="GO:0005886">
    <property type="term" value="C:plasma membrane"/>
    <property type="evidence" value="ECO:0007669"/>
    <property type="project" value="UniProtKB-SubCell"/>
</dbReference>
<evidence type="ECO:0000259" key="7">
    <source>
        <dbReference type="Pfam" id="PF03553"/>
    </source>
</evidence>
<organism evidence="8 9">
    <name type="scientific">Kordiimonas lacus</name>
    <dbReference type="NCBI Taxonomy" id="637679"/>
    <lineage>
        <taxon>Bacteria</taxon>
        <taxon>Pseudomonadati</taxon>
        <taxon>Pseudomonadota</taxon>
        <taxon>Alphaproteobacteria</taxon>
        <taxon>Kordiimonadales</taxon>
        <taxon>Kordiimonadaceae</taxon>
        <taxon>Kordiimonas</taxon>
    </lineage>
</organism>
<feature type="transmembrane region" description="Helical" evidence="6">
    <location>
        <begin position="378"/>
        <end position="401"/>
    </location>
</feature>
<dbReference type="Proteomes" id="UP000183685">
    <property type="component" value="Unassembled WGS sequence"/>
</dbReference>
<feature type="transmembrane region" description="Helical" evidence="6">
    <location>
        <begin position="106"/>
        <end position="126"/>
    </location>
</feature>
<keyword evidence="3 6" id="KW-0812">Transmembrane</keyword>
<feature type="transmembrane region" description="Helical" evidence="6">
    <location>
        <begin position="314"/>
        <end position="331"/>
    </location>
</feature>
<feature type="transmembrane region" description="Helical" evidence="6">
    <location>
        <begin position="199"/>
        <end position="220"/>
    </location>
</feature>
<feature type="transmembrane region" description="Helical" evidence="6">
    <location>
        <begin position="351"/>
        <end position="371"/>
    </location>
</feature>
<proteinExistence type="predicted"/>
<dbReference type="PANTHER" id="PTHR43478:SF1">
    <property type="entry name" value="NA+_H+ ANTIPORTER NHAC-LIKE C-TERMINAL DOMAIN-CONTAINING PROTEIN"/>
    <property type="match status" value="1"/>
</dbReference>
<evidence type="ECO:0000256" key="3">
    <source>
        <dbReference type="ARBA" id="ARBA00022692"/>
    </source>
</evidence>
<evidence type="ECO:0000313" key="9">
    <source>
        <dbReference type="Proteomes" id="UP000183685"/>
    </source>
</evidence>
<dbReference type="EMBL" id="FNAK01000002">
    <property type="protein sequence ID" value="SDD56828.1"/>
    <property type="molecule type" value="Genomic_DNA"/>
</dbReference>
<reference evidence="8 9" key="1">
    <citation type="submission" date="2016-10" db="EMBL/GenBank/DDBJ databases">
        <authorList>
            <person name="de Groot N.N."/>
        </authorList>
    </citation>
    <scope>NUCLEOTIDE SEQUENCE [LARGE SCALE GENOMIC DNA]</scope>
    <source>
        <strain evidence="8 9">CGMCC 1.9109</strain>
    </source>
</reference>
<dbReference type="STRING" id="637679.GCA_001550055_02563"/>
<dbReference type="InterPro" id="IPR018461">
    <property type="entry name" value="Na/H_Antiport_NhaC-like_C"/>
</dbReference>